<dbReference type="Proteomes" id="UP001218218">
    <property type="component" value="Unassembled WGS sequence"/>
</dbReference>
<sequence>MAIRSIGAPSVFLTRCSSHLVQYTLSPFRLLDLDFCYALVTGDWGRHRRCRYAGVAPLRSWVLRTAWVCVIRGPRTLPRPTSRFGSSAPPPRPCSVFFALSGVFASSRLDVSIHPHRRLLPIHSDELHRPTARRNTKRRWSGLYAALRLAILIRICGLQGGNGGGESVGDGVDDRLVGSGNGVEPPLRVGMKMCIASAGLQNPDLSSMRRLPP</sequence>
<organism evidence="1 2">
    <name type="scientific">Mycena albidolilacea</name>
    <dbReference type="NCBI Taxonomy" id="1033008"/>
    <lineage>
        <taxon>Eukaryota</taxon>
        <taxon>Fungi</taxon>
        <taxon>Dikarya</taxon>
        <taxon>Basidiomycota</taxon>
        <taxon>Agaricomycotina</taxon>
        <taxon>Agaricomycetes</taxon>
        <taxon>Agaricomycetidae</taxon>
        <taxon>Agaricales</taxon>
        <taxon>Marasmiineae</taxon>
        <taxon>Mycenaceae</taxon>
        <taxon>Mycena</taxon>
    </lineage>
</organism>
<evidence type="ECO:0000313" key="1">
    <source>
        <dbReference type="EMBL" id="KAJ7348570.1"/>
    </source>
</evidence>
<comment type="caution">
    <text evidence="1">The sequence shown here is derived from an EMBL/GenBank/DDBJ whole genome shotgun (WGS) entry which is preliminary data.</text>
</comment>
<reference evidence="1" key="1">
    <citation type="submission" date="2023-03" db="EMBL/GenBank/DDBJ databases">
        <title>Massive genome expansion in bonnet fungi (Mycena s.s.) driven by repeated elements and novel gene families across ecological guilds.</title>
        <authorList>
            <consortium name="Lawrence Berkeley National Laboratory"/>
            <person name="Harder C.B."/>
            <person name="Miyauchi S."/>
            <person name="Viragh M."/>
            <person name="Kuo A."/>
            <person name="Thoen E."/>
            <person name="Andreopoulos B."/>
            <person name="Lu D."/>
            <person name="Skrede I."/>
            <person name="Drula E."/>
            <person name="Henrissat B."/>
            <person name="Morin E."/>
            <person name="Kohler A."/>
            <person name="Barry K."/>
            <person name="LaButti K."/>
            <person name="Morin E."/>
            <person name="Salamov A."/>
            <person name="Lipzen A."/>
            <person name="Mereny Z."/>
            <person name="Hegedus B."/>
            <person name="Baldrian P."/>
            <person name="Stursova M."/>
            <person name="Weitz H."/>
            <person name="Taylor A."/>
            <person name="Grigoriev I.V."/>
            <person name="Nagy L.G."/>
            <person name="Martin F."/>
            <person name="Kauserud H."/>
        </authorList>
    </citation>
    <scope>NUCLEOTIDE SEQUENCE</scope>
    <source>
        <strain evidence="1">CBHHK002</strain>
    </source>
</reference>
<evidence type="ECO:0000313" key="2">
    <source>
        <dbReference type="Proteomes" id="UP001218218"/>
    </source>
</evidence>
<keyword evidence="2" id="KW-1185">Reference proteome</keyword>
<gene>
    <name evidence="1" type="ORF">DFH08DRAFT_150921</name>
</gene>
<dbReference type="AlphaFoldDB" id="A0AAD7A356"/>
<accession>A0AAD7A356</accession>
<proteinExistence type="predicted"/>
<dbReference type="EMBL" id="JARIHO010000017">
    <property type="protein sequence ID" value="KAJ7348570.1"/>
    <property type="molecule type" value="Genomic_DNA"/>
</dbReference>
<protein>
    <submittedName>
        <fullName evidence="1">Uncharacterized protein</fullName>
    </submittedName>
</protein>
<name>A0AAD7A356_9AGAR</name>